<name>A0ABD5NW92_9EURY</name>
<dbReference type="EMBL" id="JBHSDJ010000013">
    <property type="protein sequence ID" value="MFC4246364.1"/>
    <property type="molecule type" value="Genomic_DNA"/>
</dbReference>
<dbReference type="Gene3D" id="3.40.50.1820">
    <property type="entry name" value="alpha/beta hydrolase"/>
    <property type="match status" value="1"/>
</dbReference>
<proteinExistence type="predicted"/>
<feature type="domain" description="AB hydrolase-1" evidence="1">
    <location>
        <begin position="77"/>
        <end position="257"/>
    </location>
</feature>
<dbReference type="InterPro" id="IPR050471">
    <property type="entry name" value="AB_hydrolase"/>
</dbReference>
<dbReference type="PANTHER" id="PTHR43433:SF5">
    <property type="entry name" value="AB HYDROLASE-1 DOMAIN-CONTAINING PROTEIN"/>
    <property type="match status" value="1"/>
</dbReference>
<evidence type="ECO:0000313" key="2">
    <source>
        <dbReference type="EMBL" id="MFC4246364.1"/>
    </source>
</evidence>
<protein>
    <submittedName>
        <fullName evidence="2">Alpha/beta fold hydrolase</fullName>
    </submittedName>
</protein>
<dbReference type="AlphaFoldDB" id="A0ABD5NW92"/>
<evidence type="ECO:0000313" key="3">
    <source>
        <dbReference type="Proteomes" id="UP001595821"/>
    </source>
</evidence>
<comment type="caution">
    <text evidence="2">The sequence shown here is derived from an EMBL/GenBank/DDBJ whole genome shotgun (WGS) entry which is preliminary data.</text>
</comment>
<organism evidence="2 3">
    <name type="scientific">Natribaculum luteum</name>
    <dbReference type="NCBI Taxonomy" id="1586232"/>
    <lineage>
        <taxon>Archaea</taxon>
        <taxon>Methanobacteriati</taxon>
        <taxon>Methanobacteriota</taxon>
        <taxon>Stenosarchaea group</taxon>
        <taxon>Halobacteria</taxon>
        <taxon>Halobacteriales</taxon>
        <taxon>Natrialbaceae</taxon>
        <taxon>Natribaculum</taxon>
    </lineage>
</organism>
<dbReference type="SUPFAM" id="SSF53474">
    <property type="entry name" value="alpha/beta-Hydrolases"/>
    <property type="match status" value="1"/>
</dbReference>
<dbReference type="InterPro" id="IPR000073">
    <property type="entry name" value="AB_hydrolase_1"/>
</dbReference>
<dbReference type="Proteomes" id="UP001595821">
    <property type="component" value="Unassembled WGS sequence"/>
</dbReference>
<reference evidence="2 3" key="1">
    <citation type="journal article" date="2014" name="Int. J. Syst. Evol. Microbiol.">
        <title>Complete genome sequence of Corynebacterium casei LMG S-19264T (=DSM 44701T), isolated from a smear-ripened cheese.</title>
        <authorList>
            <consortium name="US DOE Joint Genome Institute (JGI-PGF)"/>
            <person name="Walter F."/>
            <person name="Albersmeier A."/>
            <person name="Kalinowski J."/>
            <person name="Ruckert C."/>
        </authorList>
    </citation>
    <scope>NUCLEOTIDE SEQUENCE [LARGE SCALE GENOMIC DNA]</scope>
    <source>
        <strain evidence="2 3">IBRC-M 10912</strain>
    </source>
</reference>
<dbReference type="InterPro" id="IPR029058">
    <property type="entry name" value="AB_hydrolase_fold"/>
</dbReference>
<dbReference type="Pfam" id="PF00561">
    <property type="entry name" value="Abhydrolase_1"/>
    <property type="match status" value="1"/>
</dbReference>
<gene>
    <name evidence="2" type="ORF">ACFOZ7_05065</name>
</gene>
<accession>A0ABD5NW92</accession>
<dbReference type="RefSeq" id="WP_246967285.1">
    <property type="nucleotide sequence ID" value="NZ_CP095397.1"/>
</dbReference>
<dbReference type="PANTHER" id="PTHR43433">
    <property type="entry name" value="HYDROLASE, ALPHA/BETA FOLD FAMILY PROTEIN"/>
    <property type="match status" value="1"/>
</dbReference>
<sequence length="279" mass="31450">MDTSRPERGQLLDEFPYVRVGDGPRTLLLIPGIGDALFDGEYGQLASWGLRAFLREYVDDHTVYLVSRPRGLAKGTSIRDMARDYGRVLDEELGPASVIGASMGGLIAQDLAIDRPDLVDRLVLAVSGCRVAAESVPTIRRNRRRALEHDWTALRSELLRELYTGWRRAVYPRLSRTIGRVRPPNPADPLDVVVSIDAVLEFDSRERLERIHAPTLVIGGTDDLYFPEPILRETHEEIPDAQLAMFREVRHGAFLERKAGFDNWVTRFLTSEPTQVSYG</sequence>
<dbReference type="GO" id="GO:0016787">
    <property type="term" value="F:hydrolase activity"/>
    <property type="evidence" value="ECO:0007669"/>
    <property type="project" value="UniProtKB-KW"/>
</dbReference>
<dbReference type="PRINTS" id="PR00111">
    <property type="entry name" value="ABHYDROLASE"/>
</dbReference>
<dbReference type="GeneID" id="71854857"/>
<keyword evidence="2" id="KW-0378">Hydrolase</keyword>
<evidence type="ECO:0000259" key="1">
    <source>
        <dbReference type="Pfam" id="PF00561"/>
    </source>
</evidence>